<dbReference type="RefSeq" id="XP_062724285.1">
    <property type="nucleotide sequence ID" value="XM_062868778.1"/>
</dbReference>
<dbReference type="Proteomes" id="UP001273166">
    <property type="component" value="Unassembled WGS sequence"/>
</dbReference>
<dbReference type="EMBL" id="JAUDZG010000002">
    <property type="protein sequence ID" value="KAK3308505.1"/>
    <property type="molecule type" value="Genomic_DNA"/>
</dbReference>
<accession>A0AAJ0GZ19</accession>
<reference evidence="2" key="1">
    <citation type="journal article" date="2023" name="Mol. Phylogenet. Evol.">
        <title>Genome-scale phylogeny and comparative genomics of the fungal order Sordariales.</title>
        <authorList>
            <person name="Hensen N."/>
            <person name="Bonometti L."/>
            <person name="Westerberg I."/>
            <person name="Brannstrom I.O."/>
            <person name="Guillou S."/>
            <person name="Cros-Aarteil S."/>
            <person name="Calhoun S."/>
            <person name="Haridas S."/>
            <person name="Kuo A."/>
            <person name="Mondo S."/>
            <person name="Pangilinan J."/>
            <person name="Riley R."/>
            <person name="LaButti K."/>
            <person name="Andreopoulos B."/>
            <person name="Lipzen A."/>
            <person name="Chen C."/>
            <person name="Yan M."/>
            <person name="Daum C."/>
            <person name="Ng V."/>
            <person name="Clum A."/>
            <person name="Steindorff A."/>
            <person name="Ohm R.A."/>
            <person name="Martin F."/>
            <person name="Silar P."/>
            <person name="Natvig D.O."/>
            <person name="Lalanne C."/>
            <person name="Gautier V."/>
            <person name="Ament-Velasquez S.L."/>
            <person name="Kruys A."/>
            <person name="Hutchinson M.I."/>
            <person name="Powell A.J."/>
            <person name="Barry K."/>
            <person name="Miller A.N."/>
            <person name="Grigoriev I.V."/>
            <person name="Debuchy R."/>
            <person name="Gladieux P."/>
            <person name="Hiltunen Thoren M."/>
            <person name="Johannesson H."/>
        </authorList>
    </citation>
    <scope>NUCLEOTIDE SEQUENCE</scope>
    <source>
        <strain evidence="2">CBS 333.67</strain>
    </source>
</reference>
<dbReference type="GeneID" id="87887607"/>
<dbReference type="PANTHER" id="PTHR42089">
    <property type="entry name" value="YALI0F09427P"/>
    <property type="match status" value="1"/>
</dbReference>
<evidence type="ECO:0000256" key="1">
    <source>
        <dbReference type="SAM" id="MobiDB-lite"/>
    </source>
</evidence>
<organism evidence="2 3">
    <name type="scientific">Chaetomium strumarium</name>
    <dbReference type="NCBI Taxonomy" id="1170767"/>
    <lineage>
        <taxon>Eukaryota</taxon>
        <taxon>Fungi</taxon>
        <taxon>Dikarya</taxon>
        <taxon>Ascomycota</taxon>
        <taxon>Pezizomycotina</taxon>
        <taxon>Sordariomycetes</taxon>
        <taxon>Sordariomycetidae</taxon>
        <taxon>Sordariales</taxon>
        <taxon>Chaetomiaceae</taxon>
        <taxon>Chaetomium</taxon>
    </lineage>
</organism>
<dbReference type="PANTHER" id="PTHR42089:SF1">
    <property type="entry name" value="YALI0F09427P"/>
    <property type="match status" value="1"/>
</dbReference>
<gene>
    <name evidence="2" type="ORF">B0T15DRAFT_524576</name>
</gene>
<feature type="region of interest" description="Disordered" evidence="1">
    <location>
        <begin position="34"/>
        <end position="70"/>
    </location>
</feature>
<protein>
    <submittedName>
        <fullName evidence="2">Uncharacterized protein</fullName>
    </submittedName>
</protein>
<reference evidence="2" key="2">
    <citation type="submission" date="2023-06" db="EMBL/GenBank/DDBJ databases">
        <authorList>
            <consortium name="Lawrence Berkeley National Laboratory"/>
            <person name="Mondo S.J."/>
            <person name="Hensen N."/>
            <person name="Bonometti L."/>
            <person name="Westerberg I."/>
            <person name="Brannstrom I.O."/>
            <person name="Guillou S."/>
            <person name="Cros-Aarteil S."/>
            <person name="Calhoun S."/>
            <person name="Haridas S."/>
            <person name="Kuo A."/>
            <person name="Pangilinan J."/>
            <person name="Riley R."/>
            <person name="Labutti K."/>
            <person name="Andreopoulos B."/>
            <person name="Lipzen A."/>
            <person name="Chen C."/>
            <person name="Yanf M."/>
            <person name="Daum C."/>
            <person name="Ng V."/>
            <person name="Clum A."/>
            <person name="Steindorff A."/>
            <person name="Ohm R."/>
            <person name="Martin F."/>
            <person name="Silar P."/>
            <person name="Natvig D."/>
            <person name="Lalanne C."/>
            <person name="Gautier V."/>
            <person name="Ament-Velasquez S.L."/>
            <person name="Kruys A."/>
            <person name="Hutchinson M.I."/>
            <person name="Powell A.J."/>
            <person name="Barry K."/>
            <person name="Miller A.N."/>
            <person name="Grigoriev I.V."/>
            <person name="Debuchy R."/>
            <person name="Gladieux P."/>
            <person name="Thoren M.H."/>
            <person name="Johannesson H."/>
        </authorList>
    </citation>
    <scope>NUCLEOTIDE SEQUENCE</scope>
    <source>
        <strain evidence="2">CBS 333.67</strain>
    </source>
</reference>
<evidence type="ECO:0000313" key="3">
    <source>
        <dbReference type="Proteomes" id="UP001273166"/>
    </source>
</evidence>
<sequence length="245" mass="26610">MHDHETHPLLQQVPLTVSPFIQLPTATTLPYQYKQMPSTLPPSTLGITTASTTDDANNNTNNPSAPANKPRYVVSASGYTAHPDDILQACRELHAYVAQLQAKSEKELREFDERIKARELAEKRRLAPGWLDSEARLLEPERKPAEIAAQDLQAAGHEVATGGRAETGAAVPEQGQGLTEGYGHGQYMWLLQQPVQLNFHGFGDESGDSYVEGPSEMAVPDEGQELDRAFGVMQLAGKAPKLGGS</sequence>
<proteinExistence type="predicted"/>
<evidence type="ECO:0000313" key="2">
    <source>
        <dbReference type="EMBL" id="KAK3308505.1"/>
    </source>
</evidence>
<keyword evidence="3" id="KW-1185">Reference proteome</keyword>
<dbReference type="AlphaFoldDB" id="A0AAJ0GZ19"/>
<feature type="compositionally biased region" description="Polar residues" evidence="1">
    <location>
        <begin position="34"/>
        <end position="47"/>
    </location>
</feature>
<feature type="compositionally biased region" description="Low complexity" evidence="1">
    <location>
        <begin position="48"/>
        <end position="68"/>
    </location>
</feature>
<name>A0AAJ0GZ19_9PEZI</name>
<comment type="caution">
    <text evidence="2">The sequence shown here is derived from an EMBL/GenBank/DDBJ whole genome shotgun (WGS) entry which is preliminary data.</text>
</comment>